<organism evidence="3 4">
    <name type="scientific">Candidatus Megaera venefica</name>
    <dbReference type="NCBI Taxonomy" id="2055910"/>
    <lineage>
        <taxon>Bacteria</taxon>
        <taxon>Pseudomonadati</taxon>
        <taxon>Pseudomonadota</taxon>
        <taxon>Alphaproteobacteria</taxon>
        <taxon>Rickettsiales</taxon>
        <taxon>Rickettsiaceae</taxon>
        <taxon>Candidatus Megaera</taxon>
    </lineage>
</organism>
<feature type="transmembrane region" description="Helical" evidence="1">
    <location>
        <begin position="82"/>
        <end position="100"/>
    </location>
</feature>
<reference evidence="3 4" key="1">
    <citation type="submission" date="2023-03" db="EMBL/GenBank/DDBJ databases">
        <title>Host association and intracellularity evolved multiple times independently in the Rickettsiales.</title>
        <authorList>
            <person name="Castelli M."/>
            <person name="Nardi T."/>
            <person name="Gammuto L."/>
            <person name="Bellinzona G."/>
            <person name="Sabaneyeva E."/>
            <person name="Potekhin A."/>
            <person name="Serra V."/>
            <person name="Petroni G."/>
            <person name="Sassera D."/>
        </authorList>
    </citation>
    <scope>NUCLEOTIDE SEQUENCE [LARGE SCALE GENOMIC DNA]</scope>
    <source>
        <strain evidence="3 4">Sr 2-6</strain>
    </source>
</reference>
<keyword evidence="1" id="KW-0472">Membrane</keyword>
<dbReference type="EMBL" id="JARJFB010000008">
    <property type="protein sequence ID" value="MEA0970265.1"/>
    <property type="molecule type" value="Genomic_DNA"/>
</dbReference>
<keyword evidence="1" id="KW-0812">Transmembrane</keyword>
<accession>A0ABU5NAR1</accession>
<dbReference type="RefSeq" id="WP_322776167.1">
    <property type="nucleotide sequence ID" value="NZ_JARJFB010000008.1"/>
</dbReference>
<evidence type="ECO:0000313" key="3">
    <source>
        <dbReference type="EMBL" id="MEA0970265.1"/>
    </source>
</evidence>
<dbReference type="Proteomes" id="UP001291687">
    <property type="component" value="Unassembled WGS sequence"/>
</dbReference>
<comment type="caution">
    <text evidence="3">The sequence shown here is derived from an EMBL/GenBank/DDBJ whole genome shotgun (WGS) entry which is preliminary data.</text>
</comment>
<dbReference type="InterPro" id="IPR031493">
    <property type="entry name" value="Zinc_ribbon_15"/>
</dbReference>
<keyword evidence="4" id="KW-1185">Reference proteome</keyword>
<protein>
    <submittedName>
        <fullName evidence="3">Zinc-ribbon domain-containing protein</fullName>
    </submittedName>
</protein>
<evidence type="ECO:0000256" key="1">
    <source>
        <dbReference type="SAM" id="Phobius"/>
    </source>
</evidence>
<sequence>MIVWGFSTKEIGIKEAPGKCPSCGLQNLVIVGSQCVFDLFWIPIIPLKKSTYVRCQSCKTTYVHEPSADETAIQNRGFKTPWWSFSGLLIIIVLIILGYMSDTSTQKEHDAFKENPTIGTYFTFRNIGDDYKETPYVFGEIVSLEEDKIILRMSHYAYSKNNMASIKEQELLKLTLKTY</sequence>
<feature type="domain" description="Zinc-ribbon 15" evidence="2">
    <location>
        <begin position="19"/>
        <end position="65"/>
    </location>
</feature>
<name>A0ABU5NAR1_9RICK</name>
<evidence type="ECO:0000313" key="4">
    <source>
        <dbReference type="Proteomes" id="UP001291687"/>
    </source>
</evidence>
<evidence type="ECO:0000259" key="2">
    <source>
        <dbReference type="Pfam" id="PF17032"/>
    </source>
</evidence>
<dbReference type="Pfam" id="PF17032">
    <property type="entry name" value="Zn_ribbon_15"/>
    <property type="match status" value="1"/>
</dbReference>
<keyword evidence="1" id="KW-1133">Transmembrane helix</keyword>
<proteinExistence type="predicted"/>
<gene>
    <name evidence="3" type="ORF">Megvenef_00223</name>
</gene>